<dbReference type="VEuPathDB" id="TriTrypDB:LPMP_170890"/>
<dbReference type="SMART" id="SM00368">
    <property type="entry name" value="LRR_RI"/>
    <property type="match status" value="6"/>
</dbReference>
<feature type="compositionally biased region" description="Polar residues" evidence="1">
    <location>
        <begin position="538"/>
        <end position="560"/>
    </location>
</feature>
<dbReference type="EMBL" id="CP009386">
    <property type="protein sequence ID" value="AIN97127.1"/>
    <property type="molecule type" value="Genomic_DNA"/>
</dbReference>
<dbReference type="PANTHER" id="PTHR24114:SF2">
    <property type="entry name" value="F-BOX DOMAIN-CONTAINING PROTEIN-RELATED"/>
    <property type="match status" value="1"/>
</dbReference>
<sequence length="676" mass="73301">MLNTTLRTKRSIVAPQLQVLAESEFHSTRMQEQLRTQAMKDFSATEQQVAPSYFVPSLQELCAQRLADRFAENAEVDALREEQPALYAMVLERLPVQPDTVLPLRITVPRIIEEKYWQRCCKARWSLGQLSRMTKGQRLREKEYGWKRLFLEQVLSDFLMALGSDSTAGDGDGSLLPSGAMTGITGRVLAASQKGTSTLTSASTTCTSHDADASRFDLSLDCEAVAALRELCAICRDYVHTVDLPCQLVHFRPYEHLFAHMPGILSFRLTFGVANRGVRVGVTDMIGFRDEDAQLIQQLLRNYTALESLRLPLNRLADRHVQMIAAGLANSTTLRVLDFSQNSLTDASIVEAVSLLLCRPDFPLEELYLVDNQLADAAATALAEALRYNKTLRVLHLQQNCIGDAAGGARLVRSLAVHPTLADISLGSNRLGPSTAAALSEVLPQLTQLRVLCLSGNSQLFCAEVSQSDFSSAASPDGGAAGMTVAATGSTTSLPSVRSAGLSAVSAKDNDAESVETSAKDVAEAREESEEDEADVSLTPSGSATGEESRATVTARSSMKTVAGEDVPALLHEGPHGPRKQKSASQLLSSVAPPPLAPMTGGMLIAAAVKANTSLVELDVRFCGLTPAEEEAIIRVVQERMYQHRMDTSLSFEAVQRRALQRRAEERVARMTGRSL</sequence>
<dbReference type="AlphaFoldDB" id="A0A088RM67"/>
<accession>A0A088RM67</accession>
<gene>
    <name evidence="2" type="ORF">LPMP_170890</name>
</gene>
<dbReference type="SUPFAM" id="SSF52047">
    <property type="entry name" value="RNI-like"/>
    <property type="match status" value="1"/>
</dbReference>
<dbReference type="InterPro" id="IPR052394">
    <property type="entry name" value="LRR-containing"/>
</dbReference>
<dbReference type="KEGG" id="lpan:LPMP_170890"/>
<dbReference type="eggNOG" id="KOG4308">
    <property type="taxonomic scope" value="Eukaryota"/>
</dbReference>
<dbReference type="Pfam" id="PF13516">
    <property type="entry name" value="LRR_6"/>
    <property type="match status" value="3"/>
</dbReference>
<name>A0A088RM67_LEIPA</name>
<dbReference type="Proteomes" id="UP000063063">
    <property type="component" value="Chromosome 17"/>
</dbReference>
<evidence type="ECO:0000313" key="2">
    <source>
        <dbReference type="EMBL" id="AIN97127.1"/>
    </source>
</evidence>
<dbReference type="Gene3D" id="3.80.10.10">
    <property type="entry name" value="Ribonuclease Inhibitor"/>
    <property type="match status" value="2"/>
</dbReference>
<dbReference type="RefSeq" id="XP_010697780.1">
    <property type="nucleotide sequence ID" value="XM_010699478.1"/>
</dbReference>
<evidence type="ECO:0000256" key="1">
    <source>
        <dbReference type="SAM" id="MobiDB-lite"/>
    </source>
</evidence>
<feature type="region of interest" description="Disordered" evidence="1">
    <location>
        <begin position="504"/>
        <end position="591"/>
    </location>
</feature>
<dbReference type="InterPro" id="IPR001611">
    <property type="entry name" value="Leu-rich_rpt"/>
</dbReference>
<evidence type="ECO:0000313" key="3">
    <source>
        <dbReference type="Proteomes" id="UP000063063"/>
    </source>
</evidence>
<dbReference type="InterPro" id="IPR032675">
    <property type="entry name" value="LRR_dom_sf"/>
</dbReference>
<dbReference type="OrthoDB" id="341587at2759"/>
<dbReference type="GeneID" id="22573832"/>
<organism evidence="2 3">
    <name type="scientific">Leishmania panamensis</name>
    <dbReference type="NCBI Taxonomy" id="5679"/>
    <lineage>
        <taxon>Eukaryota</taxon>
        <taxon>Discoba</taxon>
        <taxon>Euglenozoa</taxon>
        <taxon>Kinetoplastea</taxon>
        <taxon>Metakinetoplastina</taxon>
        <taxon>Trypanosomatida</taxon>
        <taxon>Trypanosomatidae</taxon>
        <taxon>Leishmaniinae</taxon>
        <taxon>Leishmania</taxon>
        <taxon>Leishmania guyanensis species complex</taxon>
    </lineage>
</organism>
<evidence type="ECO:0008006" key="4">
    <source>
        <dbReference type="Google" id="ProtNLM"/>
    </source>
</evidence>
<protein>
    <recommendedName>
        <fullName evidence="4">Leucine-rich repeat protein</fullName>
    </recommendedName>
</protein>
<dbReference type="VEuPathDB" id="TriTrypDB:LPAL13_170014800"/>
<dbReference type="PANTHER" id="PTHR24114">
    <property type="entry name" value="LEUCINE RICH REPEAT FAMILY PROTEIN"/>
    <property type="match status" value="1"/>
</dbReference>
<proteinExistence type="predicted"/>
<reference evidence="2 3" key="1">
    <citation type="journal article" date="2015" name="Sci. Rep.">
        <title>The genome of Leishmania panamensis: insights into genomics of the L. (Viannia) subgenus.</title>
        <authorList>
            <person name="Llanes A."/>
            <person name="Restrepo C.M."/>
            <person name="Vecchio G.D."/>
            <person name="Anguizola F.J."/>
            <person name="Lleonart R."/>
        </authorList>
    </citation>
    <scope>NUCLEOTIDE SEQUENCE [LARGE SCALE GENOMIC DNA]</scope>
    <source>
        <strain evidence="2 3">MHOM/PA/94/PSC-1</strain>
    </source>
</reference>
<keyword evidence="3" id="KW-1185">Reference proteome</keyword>